<name>A0A5S9MMY0_MYCVN</name>
<dbReference type="RefSeq" id="WP_159228383.1">
    <property type="nucleotide sequence ID" value="NZ_CACSIP010000001.1"/>
</dbReference>
<dbReference type="AlphaFoldDB" id="A0A5S9MMY0"/>
<sequence length="222" mass="23990">MSDAGRGPNTPAELIRSFDKRLRALERKQTQRVGGYVMGSDPAGRVVLTNTDGREVVLTPDPVADPEITGTPQVSGTTLRVFRATTDEIAIPAAATPTAYPDGLFDTVHWISNDLADRFDMATGALTVGSEGPYLVEHRIQVDTNINTNNVTPLILVNGAEFTRGKQMFGSTNDNSNNWADLRVVRCVPDDVLQVGRLMTFSRDAVGDEAGVLTYLSIVKLA</sequence>
<protein>
    <submittedName>
        <fullName evidence="1">Uncharacterized protein</fullName>
    </submittedName>
</protein>
<accession>A0A5S9MMY0</accession>
<evidence type="ECO:0000313" key="2">
    <source>
        <dbReference type="Proteomes" id="UP000430146"/>
    </source>
</evidence>
<dbReference type="Proteomes" id="UP000430146">
    <property type="component" value="Unassembled WGS sequence"/>
</dbReference>
<gene>
    <name evidence="1" type="ORF">AELLOGFF_00004</name>
</gene>
<organism evidence="1 2">
    <name type="scientific">Mycolicibacterium vanbaalenii</name>
    <name type="common">Mycobacterium vanbaalenii</name>
    <dbReference type="NCBI Taxonomy" id="110539"/>
    <lineage>
        <taxon>Bacteria</taxon>
        <taxon>Bacillati</taxon>
        <taxon>Actinomycetota</taxon>
        <taxon>Actinomycetes</taxon>
        <taxon>Mycobacteriales</taxon>
        <taxon>Mycobacteriaceae</taxon>
        <taxon>Mycolicibacterium</taxon>
    </lineage>
</organism>
<evidence type="ECO:0000313" key="1">
    <source>
        <dbReference type="EMBL" id="CAA0078275.1"/>
    </source>
</evidence>
<proteinExistence type="predicted"/>
<dbReference type="EMBL" id="CACSIP010000001">
    <property type="protein sequence ID" value="CAA0078275.1"/>
    <property type="molecule type" value="Genomic_DNA"/>
</dbReference>
<reference evidence="1 2" key="1">
    <citation type="submission" date="2019-11" db="EMBL/GenBank/DDBJ databases">
        <authorList>
            <person name="Holert J."/>
        </authorList>
    </citation>
    <scope>NUCLEOTIDE SEQUENCE [LARGE SCALE GENOMIC DNA]</scope>
    <source>
        <strain evidence="1">BC8_1</strain>
    </source>
</reference>
<keyword evidence="2" id="KW-1185">Reference proteome</keyword>